<feature type="domain" description="Peptidase M20 dimerisation" evidence="3">
    <location>
        <begin position="193"/>
        <end position="285"/>
    </location>
</feature>
<keyword evidence="2" id="KW-0479">Metal-binding</keyword>
<evidence type="ECO:0000313" key="5">
    <source>
        <dbReference type="Proteomes" id="UP000030826"/>
    </source>
</evidence>
<feature type="binding site" evidence="2">
    <location>
        <position position="367"/>
    </location>
    <ligand>
        <name>Mn(2+)</name>
        <dbReference type="ChEBI" id="CHEBI:29035"/>
        <label>2</label>
    </ligand>
</feature>
<dbReference type="GO" id="GO:0050118">
    <property type="term" value="F:N-acetyldiaminopimelate deacetylase activity"/>
    <property type="evidence" value="ECO:0007669"/>
    <property type="project" value="UniProtKB-ARBA"/>
</dbReference>
<feature type="binding site" evidence="2">
    <location>
        <position position="112"/>
    </location>
    <ligand>
        <name>Mn(2+)</name>
        <dbReference type="ChEBI" id="CHEBI:29035"/>
        <label>2</label>
    </ligand>
</feature>
<comment type="caution">
    <text evidence="4">The sequence shown here is derived from an EMBL/GenBank/DDBJ whole genome shotgun (WGS) entry which is preliminary data.</text>
</comment>
<protein>
    <submittedName>
        <fullName evidence="4">N-acyl-L-amino acid amidohydrolase</fullName>
    </submittedName>
</protein>
<reference evidence="4 5" key="1">
    <citation type="submission" date="2014-09" db="EMBL/GenBank/DDBJ databases">
        <title>Isolation and characterization of Aurantimonas altamirensis ON-56566 from clinical sample following a dog bite.</title>
        <authorList>
            <person name="Eshaghi A."/>
            <person name="Li A."/>
            <person name="Shahinas D."/>
            <person name="Bahn P."/>
            <person name="Kus J.V."/>
            <person name="Patel S.N."/>
        </authorList>
    </citation>
    <scope>NUCLEOTIDE SEQUENCE [LARGE SCALE GENOMIC DNA]</scope>
    <source>
        <strain evidence="4 5">ON-56566</strain>
    </source>
</reference>
<dbReference type="Gene3D" id="3.30.70.360">
    <property type="match status" value="1"/>
</dbReference>
<proteinExistence type="predicted"/>
<dbReference type="AlphaFoldDB" id="A0A0B1Q2Q8"/>
<dbReference type="OrthoDB" id="9777385at2"/>
<dbReference type="GO" id="GO:0046872">
    <property type="term" value="F:metal ion binding"/>
    <property type="evidence" value="ECO:0007669"/>
    <property type="project" value="UniProtKB-KW"/>
</dbReference>
<evidence type="ECO:0000256" key="2">
    <source>
        <dbReference type="PIRSR" id="PIRSR005962-1"/>
    </source>
</evidence>
<dbReference type="InterPro" id="IPR036264">
    <property type="entry name" value="Bact_exopeptidase_dim_dom"/>
</dbReference>
<dbReference type="InterPro" id="IPR002933">
    <property type="entry name" value="Peptidase_M20"/>
</dbReference>
<dbReference type="NCBIfam" id="TIGR01891">
    <property type="entry name" value="amidohydrolases"/>
    <property type="match status" value="1"/>
</dbReference>
<dbReference type="InterPro" id="IPR017439">
    <property type="entry name" value="Amidohydrolase"/>
</dbReference>
<comment type="cofactor">
    <cofactor evidence="2">
        <name>Mn(2+)</name>
        <dbReference type="ChEBI" id="CHEBI:29035"/>
    </cofactor>
    <text evidence="2">The Mn(2+) ion enhances activity.</text>
</comment>
<dbReference type="GO" id="GO:0019877">
    <property type="term" value="P:diaminopimelate biosynthetic process"/>
    <property type="evidence" value="ECO:0007669"/>
    <property type="project" value="UniProtKB-ARBA"/>
</dbReference>
<gene>
    <name evidence="4" type="ORF">LA66_08820</name>
</gene>
<name>A0A0B1Q2Q8_9HYPH</name>
<feature type="binding site" evidence="2">
    <location>
        <position position="146"/>
    </location>
    <ligand>
        <name>Mn(2+)</name>
        <dbReference type="ChEBI" id="CHEBI:29035"/>
        <label>2</label>
    </ligand>
</feature>
<dbReference type="SUPFAM" id="SSF55031">
    <property type="entry name" value="Bacterial exopeptidase dimerisation domain"/>
    <property type="match status" value="1"/>
</dbReference>
<dbReference type="Pfam" id="PF07687">
    <property type="entry name" value="M20_dimer"/>
    <property type="match status" value="1"/>
</dbReference>
<dbReference type="Pfam" id="PF01546">
    <property type="entry name" value="Peptidase_M20"/>
    <property type="match status" value="1"/>
</dbReference>
<dbReference type="PANTHER" id="PTHR11014">
    <property type="entry name" value="PEPTIDASE M20 FAMILY MEMBER"/>
    <property type="match status" value="1"/>
</dbReference>
<dbReference type="FunFam" id="3.30.70.360:FF:000001">
    <property type="entry name" value="N-acetyldiaminopimelate deacetylase"/>
    <property type="match status" value="1"/>
</dbReference>
<dbReference type="RefSeq" id="WP_039191522.1">
    <property type="nucleotide sequence ID" value="NZ_JRFJ01000002.1"/>
</dbReference>
<sequence>MNRMVNDLGSRIESLVAEDEARLIAIRRDLHAHPETGFDTVRTASIVAGELRALGLDPQTGVGQTGVVAEIAGGRPGPVLVLRADMDALPILEETGLPFASSVPGRMHACGHDLHTATLLGTARVLRDIAPGLAGTVRLMFQPAEETPVSGAAAMIRDGVLDGADMALGFHNYPEVPVGRFCYVHGVANGSSDDFDIVLQGRSGHAASPHQTSDPIIAAAMLVLQIQTIVSREVDPMLPAVVTIGALQAGDTHNIIPERAVLRGTARTQSAAARATIEAALRRLCTGIEASMRVRATLDWQPGTPCLSSDAGILAATVGAVEAHYGAVADEKPADLGAEDFAFVSQVVPTFQLGIGSGQPGRQDRLHNADYQPDEGCIRHGVVALSLAAARLLS</sequence>
<dbReference type="PANTHER" id="PTHR11014:SF63">
    <property type="entry name" value="METALLOPEPTIDASE, PUTATIVE (AFU_ORTHOLOGUE AFUA_6G09600)-RELATED"/>
    <property type="match status" value="1"/>
</dbReference>
<dbReference type="InterPro" id="IPR011650">
    <property type="entry name" value="Peptidase_M20_dimer"/>
</dbReference>
<dbReference type="Gene3D" id="3.40.630.10">
    <property type="entry name" value="Zn peptidases"/>
    <property type="match status" value="1"/>
</dbReference>
<accession>A0A0B1Q2Q8</accession>
<evidence type="ECO:0000256" key="1">
    <source>
        <dbReference type="ARBA" id="ARBA00022801"/>
    </source>
</evidence>
<keyword evidence="1 4" id="KW-0378">Hydrolase</keyword>
<dbReference type="CDD" id="cd03886">
    <property type="entry name" value="M20_Acy1"/>
    <property type="match status" value="1"/>
</dbReference>
<evidence type="ECO:0000313" key="4">
    <source>
        <dbReference type="EMBL" id="KHJ54684.1"/>
    </source>
</evidence>
<dbReference type="Proteomes" id="UP000030826">
    <property type="component" value="Unassembled WGS sequence"/>
</dbReference>
<dbReference type="STRING" id="370622.LA66_08820"/>
<keyword evidence="2" id="KW-0464">Manganese</keyword>
<evidence type="ECO:0000259" key="3">
    <source>
        <dbReference type="Pfam" id="PF07687"/>
    </source>
</evidence>
<dbReference type="SUPFAM" id="SSF53187">
    <property type="entry name" value="Zn-dependent exopeptidases"/>
    <property type="match status" value="1"/>
</dbReference>
<dbReference type="PIRSF" id="PIRSF005962">
    <property type="entry name" value="Pept_M20D_amidohydro"/>
    <property type="match status" value="1"/>
</dbReference>
<organism evidence="4 5">
    <name type="scientific">Aureimonas altamirensis</name>
    <dbReference type="NCBI Taxonomy" id="370622"/>
    <lineage>
        <taxon>Bacteria</taxon>
        <taxon>Pseudomonadati</taxon>
        <taxon>Pseudomonadota</taxon>
        <taxon>Alphaproteobacteria</taxon>
        <taxon>Hyphomicrobiales</taxon>
        <taxon>Aurantimonadaceae</taxon>
        <taxon>Aureimonas</taxon>
    </lineage>
</organism>
<feature type="binding site" evidence="2">
    <location>
        <position position="171"/>
    </location>
    <ligand>
        <name>Mn(2+)</name>
        <dbReference type="ChEBI" id="CHEBI:29035"/>
        <label>2</label>
    </ligand>
</feature>
<dbReference type="EMBL" id="JRFJ01000002">
    <property type="protein sequence ID" value="KHJ54684.1"/>
    <property type="molecule type" value="Genomic_DNA"/>
</dbReference>
<feature type="binding site" evidence="2">
    <location>
        <position position="110"/>
    </location>
    <ligand>
        <name>Mn(2+)</name>
        <dbReference type="ChEBI" id="CHEBI:29035"/>
        <label>2</label>
    </ligand>
</feature>